<gene>
    <name evidence="9" type="ORF">GLO26_06580</name>
</gene>
<dbReference type="EMBL" id="WNJQ01000004">
    <property type="protein sequence ID" value="MBC9825492.1"/>
    <property type="molecule type" value="Genomic_DNA"/>
</dbReference>
<evidence type="ECO:0000256" key="1">
    <source>
        <dbReference type="ARBA" id="ARBA00004651"/>
    </source>
</evidence>
<comment type="caution">
    <text evidence="9">The sequence shown here is derived from an EMBL/GenBank/DDBJ whole genome shotgun (WGS) entry which is preliminary data.</text>
</comment>
<evidence type="ECO:0000256" key="6">
    <source>
        <dbReference type="ARBA" id="ARBA00022989"/>
    </source>
</evidence>
<evidence type="ECO:0000256" key="5">
    <source>
        <dbReference type="ARBA" id="ARBA00022692"/>
    </source>
</evidence>
<dbReference type="PANTHER" id="PTHR30269">
    <property type="entry name" value="TRANSMEMBRANE PROTEIN YFCA"/>
    <property type="match status" value="1"/>
</dbReference>
<dbReference type="Proteomes" id="UP000638836">
    <property type="component" value="Unassembled WGS sequence"/>
</dbReference>
<feature type="transmembrane region" description="Helical" evidence="8">
    <location>
        <begin position="36"/>
        <end position="60"/>
    </location>
</feature>
<keyword evidence="5 8" id="KW-0812">Transmembrane</keyword>
<dbReference type="PANTHER" id="PTHR30269:SF37">
    <property type="entry name" value="MEMBRANE TRANSPORTER PROTEIN"/>
    <property type="match status" value="1"/>
</dbReference>
<dbReference type="InterPro" id="IPR052017">
    <property type="entry name" value="TSUP"/>
</dbReference>
<accession>A0ABR7TCT2</accession>
<evidence type="ECO:0000256" key="7">
    <source>
        <dbReference type="ARBA" id="ARBA00023136"/>
    </source>
</evidence>
<evidence type="ECO:0000256" key="2">
    <source>
        <dbReference type="ARBA" id="ARBA00009142"/>
    </source>
</evidence>
<evidence type="ECO:0000313" key="9">
    <source>
        <dbReference type="EMBL" id="MBC9825492.1"/>
    </source>
</evidence>
<organism evidence="9 10">
    <name type="scientific">Carnobacterium inhibens</name>
    <dbReference type="NCBI Taxonomy" id="147709"/>
    <lineage>
        <taxon>Bacteria</taxon>
        <taxon>Bacillati</taxon>
        <taxon>Bacillota</taxon>
        <taxon>Bacilli</taxon>
        <taxon>Lactobacillales</taxon>
        <taxon>Carnobacteriaceae</taxon>
        <taxon>Carnobacterium</taxon>
    </lineage>
</organism>
<comment type="similarity">
    <text evidence="2 8">Belongs to the 4-toluene sulfonate uptake permease (TSUP) (TC 2.A.102) family.</text>
</comment>
<name>A0ABR7TCT2_9LACT</name>
<feature type="transmembrane region" description="Helical" evidence="8">
    <location>
        <begin position="176"/>
        <end position="195"/>
    </location>
</feature>
<sequence>MSITLILLVVGIVFLGSLMRAVFGFGDSIISMPLLALLPISLSTSISLIGLVGFTVAVLTVLSGWKNIDRPVLKILSVATLFGIPVGLLLVKFTPNSVITYGLGIFLVVYGIYSLIKPRLFQSKSRLWLNKPIWSVPFGFAAGMFGSAYNMNGVPIVVYGTLRDWKPEIFRKTLQAHFLVSSSLIIIGQFMGGFWSKELFVLYGFSLPAIGVAMLLGTFIHGRIPSYKFERYVFVVVILLGIMLLVNPN</sequence>
<evidence type="ECO:0000256" key="3">
    <source>
        <dbReference type="ARBA" id="ARBA00022448"/>
    </source>
</evidence>
<dbReference type="Pfam" id="PF01925">
    <property type="entry name" value="TauE"/>
    <property type="match status" value="1"/>
</dbReference>
<keyword evidence="10" id="KW-1185">Reference proteome</keyword>
<evidence type="ECO:0000256" key="4">
    <source>
        <dbReference type="ARBA" id="ARBA00022475"/>
    </source>
</evidence>
<evidence type="ECO:0000256" key="8">
    <source>
        <dbReference type="RuleBase" id="RU363041"/>
    </source>
</evidence>
<feature type="transmembrane region" description="Helical" evidence="8">
    <location>
        <begin position="72"/>
        <end position="91"/>
    </location>
</feature>
<dbReference type="RefSeq" id="WP_187948790.1">
    <property type="nucleotide sequence ID" value="NZ_WNJQ01000004.1"/>
</dbReference>
<reference evidence="9 10" key="1">
    <citation type="journal article" date="2020" name="Microorganisms">
        <title>New Insight into Antimicrobial Compounds from Food and Marine-Sourced Carnobacterium Species through Phenotype and Genome Analyses.</title>
        <authorList>
            <person name="Begrem S."/>
            <person name="Ivaniuk F."/>
            <person name="Gigout-Chevalier F."/>
            <person name="Kolypczuk L."/>
            <person name="Bonnetot S."/>
            <person name="Leroi F."/>
            <person name="Grovel O."/>
            <person name="Delbarre-Ladrat C."/>
            <person name="Passerini D."/>
        </authorList>
    </citation>
    <scope>NUCLEOTIDE SEQUENCE [LARGE SCALE GENOMIC DNA]</scope>
    <source>
        <strain evidence="9 10">MIP2551</strain>
    </source>
</reference>
<evidence type="ECO:0000313" key="10">
    <source>
        <dbReference type="Proteomes" id="UP000638836"/>
    </source>
</evidence>
<dbReference type="InterPro" id="IPR002781">
    <property type="entry name" value="TM_pro_TauE-like"/>
</dbReference>
<proteinExistence type="inferred from homology"/>
<feature type="transmembrane region" description="Helical" evidence="8">
    <location>
        <begin position="201"/>
        <end position="220"/>
    </location>
</feature>
<feature type="transmembrane region" description="Helical" evidence="8">
    <location>
        <begin position="232"/>
        <end position="248"/>
    </location>
</feature>
<comment type="subcellular location">
    <subcellularLocation>
        <location evidence="1 8">Cell membrane</location>
        <topology evidence="1 8">Multi-pass membrane protein</topology>
    </subcellularLocation>
</comment>
<feature type="transmembrane region" description="Helical" evidence="8">
    <location>
        <begin position="97"/>
        <end position="116"/>
    </location>
</feature>
<keyword evidence="4 8" id="KW-1003">Cell membrane</keyword>
<keyword evidence="3" id="KW-0813">Transport</keyword>
<keyword evidence="7 8" id="KW-0472">Membrane</keyword>
<keyword evidence="6 8" id="KW-1133">Transmembrane helix</keyword>
<protein>
    <recommendedName>
        <fullName evidence="8">Probable membrane transporter protein</fullName>
    </recommendedName>
</protein>